<evidence type="ECO:0000256" key="5">
    <source>
        <dbReference type="ARBA" id="ARBA00023136"/>
    </source>
</evidence>
<feature type="transmembrane region" description="Helical" evidence="6">
    <location>
        <begin position="455"/>
        <end position="477"/>
    </location>
</feature>
<dbReference type="AlphaFoldDB" id="A0AAJ0MD37"/>
<evidence type="ECO:0000256" key="6">
    <source>
        <dbReference type="SAM" id="Phobius"/>
    </source>
</evidence>
<name>A0AAJ0MD37_9PEZI</name>
<evidence type="ECO:0000256" key="3">
    <source>
        <dbReference type="ARBA" id="ARBA00022692"/>
    </source>
</evidence>
<comment type="caution">
    <text evidence="8">The sequence shown here is derived from an EMBL/GenBank/DDBJ whole genome shotgun (WGS) entry which is preliminary data.</text>
</comment>
<organism evidence="8 9">
    <name type="scientific">Lasiosphaeria hispida</name>
    <dbReference type="NCBI Taxonomy" id="260671"/>
    <lineage>
        <taxon>Eukaryota</taxon>
        <taxon>Fungi</taxon>
        <taxon>Dikarya</taxon>
        <taxon>Ascomycota</taxon>
        <taxon>Pezizomycotina</taxon>
        <taxon>Sordariomycetes</taxon>
        <taxon>Sordariomycetidae</taxon>
        <taxon>Sordariales</taxon>
        <taxon>Lasiosphaeriaceae</taxon>
        <taxon>Lasiosphaeria</taxon>
    </lineage>
</organism>
<dbReference type="EMBL" id="JAUIQD010000005">
    <property type="protein sequence ID" value="KAK3350153.1"/>
    <property type="molecule type" value="Genomic_DNA"/>
</dbReference>
<dbReference type="GO" id="GO:0000329">
    <property type="term" value="C:fungal-type vacuole membrane"/>
    <property type="evidence" value="ECO:0007669"/>
    <property type="project" value="TreeGrafter"/>
</dbReference>
<feature type="transmembrane region" description="Helical" evidence="6">
    <location>
        <begin position="422"/>
        <end position="443"/>
    </location>
</feature>
<evidence type="ECO:0000313" key="9">
    <source>
        <dbReference type="Proteomes" id="UP001275084"/>
    </source>
</evidence>
<reference evidence="8" key="2">
    <citation type="submission" date="2023-06" db="EMBL/GenBank/DDBJ databases">
        <authorList>
            <consortium name="Lawrence Berkeley National Laboratory"/>
            <person name="Haridas S."/>
            <person name="Hensen N."/>
            <person name="Bonometti L."/>
            <person name="Westerberg I."/>
            <person name="Brannstrom I.O."/>
            <person name="Guillou S."/>
            <person name="Cros-Aarteil S."/>
            <person name="Calhoun S."/>
            <person name="Kuo A."/>
            <person name="Mondo S."/>
            <person name="Pangilinan J."/>
            <person name="Riley R."/>
            <person name="Labutti K."/>
            <person name="Andreopoulos B."/>
            <person name="Lipzen A."/>
            <person name="Chen C."/>
            <person name="Yanf M."/>
            <person name="Daum C."/>
            <person name="Ng V."/>
            <person name="Clum A."/>
            <person name="Steindorff A."/>
            <person name="Ohm R."/>
            <person name="Martin F."/>
            <person name="Silar P."/>
            <person name="Natvig D."/>
            <person name="Lalanne C."/>
            <person name="Gautier V."/>
            <person name="Ament-Velasquez S.L."/>
            <person name="Kruys A."/>
            <person name="Hutchinson M.I."/>
            <person name="Powell A.J."/>
            <person name="Barry K."/>
            <person name="Miller A.N."/>
            <person name="Grigoriev I.V."/>
            <person name="Debuchy R."/>
            <person name="Gladieux P."/>
            <person name="Thoren M.H."/>
            <person name="Johannesson H."/>
        </authorList>
    </citation>
    <scope>NUCLEOTIDE SEQUENCE</scope>
    <source>
        <strain evidence="8">CBS 955.72</strain>
    </source>
</reference>
<keyword evidence="9" id="KW-1185">Reference proteome</keyword>
<evidence type="ECO:0000313" key="8">
    <source>
        <dbReference type="EMBL" id="KAK3350153.1"/>
    </source>
</evidence>
<feature type="domain" description="SPX" evidence="7">
    <location>
        <begin position="1"/>
        <end position="158"/>
    </location>
</feature>
<dbReference type="PANTHER" id="PTHR46140">
    <property type="entry name" value="VACUOLAR TRANSPORTER CHAPERONE 1-RELATED"/>
    <property type="match status" value="1"/>
</dbReference>
<dbReference type="GO" id="GO:0033254">
    <property type="term" value="C:vacuolar transporter chaperone complex"/>
    <property type="evidence" value="ECO:0007669"/>
    <property type="project" value="TreeGrafter"/>
</dbReference>
<dbReference type="InterPro" id="IPR051572">
    <property type="entry name" value="VTC_Complex_Subunit"/>
</dbReference>
<protein>
    <recommendedName>
        <fullName evidence="7">SPX domain-containing protein</fullName>
    </recommendedName>
</protein>
<evidence type="ECO:0000256" key="4">
    <source>
        <dbReference type="ARBA" id="ARBA00022989"/>
    </source>
</evidence>
<keyword evidence="5 6" id="KW-0472">Membrane</keyword>
<evidence type="ECO:0000256" key="2">
    <source>
        <dbReference type="ARBA" id="ARBA00022554"/>
    </source>
</evidence>
<gene>
    <name evidence="8" type="ORF">B0T25DRAFT_570732</name>
</gene>
<evidence type="ECO:0000259" key="7">
    <source>
        <dbReference type="PROSITE" id="PS51382"/>
    </source>
</evidence>
<dbReference type="GO" id="GO:0007034">
    <property type="term" value="P:vacuolar transport"/>
    <property type="evidence" value="ECO:0007669"/>
    <property type="project" value="TreeGrafter"/>
</dbReference>
<dbReference type="Proteomes" id="UP001275084">
    <property type="component" value="Unassembled WGS sequence"/>
</dbReference>
<evidence type="ECO:0000256" key="1">
    <source>
        <dbReference type="ARBA" id="ARBA00004128"/>
    </source>
</evidence>
<dbReference type="CDD" id="cd14474">
    <property type="entry name" value="SPX_YDR089W"/>
    <property type="match status" value="1"/>
</dbReference>
<dbReference type="GO" id="GO:0006799">
    <property type="term" value="P:polyphosphate biosynthetic process"/>
    <property type="evidence" value="ECO:0007669"/>
    <property type="project" value="UniProtKB-ARBA"/>
</dbReference>
<dbReference type="GO" id="GO:0016237">
    <property type="term" value="P:microautophagy"/>
    <property type="evidence" value="ECO:0007669"/>
    <property type="project" value="TreeGrafter"/>
</dbReference>
<sequence length="487" mass="53562">MTPADLIDSPHPDNIDYNSLKHHIKAHTTKDQATAIAIPGHQDITLRKFEDELYTELCRQHDRVDLFVASKADEIARRLHYVSNQLHRLLLRCAISRRDGMSLKRQRRFAKYEQDLLKCREDVRSLQRFVNAQVVAFRKILKKYRKWTGSSSLGSRFRDTILSHPKSFTKRDFSPLQAECDDLLATLRSASPADVSALGSPATGSSTPSIRQLDAVSPSETIVVREPLAHAGYWNEYDCGSEAGDAEQNSDSHYAIYINPDDDTGFPGIAAITSFFTAPVRKVSGWMTVRSPPDIDADADEHGPLLPSLNISPYGTARANASYFAHPPGAGAGSDTEADDDLIQPTRRGSYGYESSNEEFPTGYKAHYAALPSVHAQSLARYRERVLFWGTWWCFFASFVLMGIAAVLIMTGRHKLRLEVDAGVTLGIMTSLGAACAALGMTFSRQDVLGCGAKLAVWAAFMTVCVLNGILLVLVVGNAPLPLAGKL</sequence>
<dbReference type="GO" id="GO:0042144">
    <property type="term" value="P:vacuole fusion, non-autophagic"/>
    <property type="evidence" value="ECO:0007669"/>
    <property type="project" value="TreeGrafter"/>
</dbReference>
<comment type="subcellular location">
    <subcellularLocation>
        <location evidence="1">Vacuole membrane</location>
        <topology evidence="1">Multi-pass membrane protein</topology>
    </subcellularLocation>
</comment>
<dbReference type="PANTHER" id="PTHR46140:SF1">
    <property type="entry name" value="VACUOLAR TRANSPORTER CHAPERONE COMPLEX SUBUNIT 4-RELATED"/>
    <property type="match status" value="1"/>
</dbReference>
<keyword evidence="3 6" id="KW-0812">Transmembrane</keyword>
<keyword evidence="4 6" id="KW-1133">Transmembrane helix</keyword>
<feature type="transmembrane region" description="Helical" evidence="6">
    <location>
        <begin position="386"/>
        <end position="410"/>
    </location>
</feature>
<keyword evidence="2" id="KW-0926">Vacuole</keyword>
<dbReference type="InterPro" id="IPR004331">
    <property type="entry name" value="SPX_dom"/>
</dbReference>
<dbReference type="PROSITE" id="PS51382">
    <property type="entry name" value="SPX"/>
    <property type="match status" value="1"/>
</dbReference>
<proteinExistence type="predicted"/>
<reference evidence="8" key="1">
    <citation type="journal article" date="2023" name="Mol. Phylogenet. Evol.">
        <title>Genome-scale phylogeny and comparative genomics of the fungal order Sordariales.</title>
        <authorList>
            <person name="Hensen N."/>
            <person name="Bonometti L."/>
            <person name="Westerberg I."/>
            <person name="Brannstrom I.O."/>
            <person name="Guillou S."/>
            <person name="Cros-Aarteil S."/>
            <person name="Calhoun S."/>
            <person name="Haridas S."/>
            <person name="Kuo A."/>
            <person name="Mondo S."/>
            <person name="Pangilinan J."/>
            <person name="Riley R."/>
            <person name="LaButti K."/>
            <person name="Andreopoulos B."/>
            <person name="Lipzen A."/>
            <person name="Chen C."/>
            <person name="Yan M."/>
            <person name="Daum C."/>
            <person name="Ng V."/>
            <person name="Clum A."/>
            <person name="Steindorff A."/>
            <person name="Ohm R.A."/>
            <person name="Martin F."/>
            <person name="Silar P."/>
            <person name="Natvig D.O."/>
            <person name="Lalanne C."/>
            <person name="Gautier V."/>
            <person name="Ament-Velasquez S.L."/>
            <person name="Kruys A."/>
            <person name="Hutchinson M.I."/>
            <person name="Powell A.J."/>
            <person name="Barry K."/>
            <person name="Miller A.N."/>
            <person name="Grigoriev I.V."/>
            <person name="Debuchy R."/>
            <person name="Gladieux P."/>
            <person name="Hiltunen Thoren M."/>
            <person name="Johannesson H."/>
        </authorList>
    </citation>
    <scope>NUCLEOTIDE SEQUENCE</scope>
    <source>
        <strain evidence="8">CBS 955.72</strain>
    </source>
</reference>
<accession>A0AAJ0MD37</accession>